<dbReference type="InterPro" id="IPR029058">
    <property type="entry name" value="AB_hydrolase_fold"/>
</dbReference>
<gene>
    <name evidence="1" type="ORF">UR54_C0025G0007</name>
</gene>
<dbReference type="EMBL" id="LBPP01000025">
    <property type="protein sequence ID" value="KKP59700.1"/>
    <property type="molecule type" value="Genomic_DNA"/>
</dbReference>
<dbReference type="Pfam" id="PF08538">
    <property type="entry name" value="DUF1749"/>
    <property type="match status" value="1"/>
</dbReference>
<dbReference type="STRING" id="1618477.UR54_C0025G0007"/>
<organism evidence="1 2">
    <name type="scientific">Candidatus Roizmanbacteria bacterium GW2011_GWA2_34_18</name>
    <dbReference type="NCBI Taxonomy" id="1618477"/>
    <lineage>
        <taxon>Bacteria</taxon>
        <taxon>Candidatus Roizmaniibacteriota</taxon>
    </lineage>
</organism>
<evidence type="ECO:0008006" key="3">
    <source>
        <dbReference type="Google" id="ProtNLM"/>
    </source>
</evidence>
<dbReference type="SUPFAM" id="SSF53474">
    <property type="entry name" value="alpha/beta-Hydrolases"/>
    <property type="match status" value="1"/>
</dbReference>
<dbReference type="AlphaFoldDB" id="A0A0G0D8U3"/>
<evidence type="ECO:0000313" key="1">
    <source>
        <dbReference type="EMBL" id="KKP59700.1"/>
    </source>
</evidence>
<accession>A0A0G0D8U3</accession>
<evidence type="ECO:0000313" key="2">
    <source>
        <dbReference type="Proteomes" id="UP000034688"/>
    </source>
</evidence>
<dbReference type="Proteomes" id="UP000034688">
    <property type="component" value="Unassembled WGS sequence"/>
</dbReference>
<dbReference type="InterPro" id="IPR013744">
    <property type="entry name" value="SidJ"/>
</dbReference>
<protein>
    <recommendedName>
        <fullName evidence="3">Serine aminopeptidase S33 domain-containing protein</fullName>
    </recommendedName>
</protein>
<proteinExistence type="predicted"/>
<reference evidence="1 2" key="1">
    <citation type="journal article" date="2015" name="Nature">
        <title>rRNA introns, odd ribosomes, and small enigmatic genomes across a large radiation of phyla.</title>
        <authorList>
            <person name="Brown C.T."/>
            <person name="Hug L.A."/>
            <person name="Thomas B.C."/>
            <person name="Sharon I."/>
            <person name="Castelle C.J."/>
            <person name="Singh A."/>
            <person name="Wilkins M.J."/>
            <person name="Williams K.H."/>
            <person name="Banfield J.F."/>
        </authorList>
    </citation>
    <scope>NUCLEOTIDE SEQUENCE [LARGE SCALE GENOMIC DNA]</scope>
</reference>
<dbReference type="Gene3D" id="3.40.50.1820">
    <property type="entry name" value="alpha/beta hydrolase"/>
    <property type="match status" value="1"/>
</dbReference>
<sequence>MKGELVKTITSDGLELKGFFSDQKRDIAVFHSHGTAGDFYTHEFVEVEGERLAKEKISFLTANNRGHDVYADIRKHKNGKIEWAQIGGGFEKFEDCLFDIEAWINFLVGRGVKKIILQGHSLGPQKILYYQSIKKDSRVVGQIYLSPCNDAGLALMKHGKKKYLEINKKILKNIKSNRKNDLLPQDLAIVCPMSSVTYSGYLIEEGVGVLNPYHSPQSKKWQKFKNIKEPLLIVLGEKDIYINGSCQENDLDYVVSLLKEKTKKVPSTIKVVKDGNHSYIGTELELVKIIKNWLKQIYQI</sequence>
<comment type="caution">
    <text evidence="1">The sequence shown here is derived from an EMBL/GenBank/DDBJ whole genome shotgun (WGS) entry which is preliminary data.</text>
</comment>
<name>A0A0G0D8U3_9BACT</name>